<proteinExistence type="predicted"/>
<feature type="domain" description="Ricin B lectin" evidence="2">
    <location>
        <begin position="40"/>
        <end position="173"/>
    </location>
</feature>
<name>A0A0D2NBP1_HYPSF</name>
<keyword evidence="4" id="KW-1185">Reference proteome</keyword>
<evidence type="ECO:0000256" key="1">
    <source>
        <dbReference type="SAM" id="SignalP"/>
    </source>
</evidence>
<protein>
    <submittedName>
        <fullName evidence="3">Carbohydrate-binding module family 13 protein</fullName>
    </submittedName>
</protein>
<keyword evidence="1" id="KW-0732">Signal</keyword>
<accession>A0A0D2NBP1</accession>
<dbReference type="Pfam" id="PF00652">
    <property type="entry name" value="Ricin_B_lectin"/>
    <property type="match status" value="2"/>
</dbReference>
<feature type="chain" id="PRO_5002247634" evidence="1">
    <location>
        <begin position="24"/>
        <end position="328"/>
    </location>
</feature>
<dbReference type="InterPro" id="IPR035992">
    <property type="entry name" value="Ricin_B-like_lectins"/>
</dbReference>
<dbReference type="PROSITE" id="PS50231">
    <property type="entry name" value="RICIN_B_LECTIN"/>
    <property type="match status" value="2"/>
</dbReference>
<dbReference type="InterPro" id="IPR000772">
    <property type="entry name" value="Ricin_B_lectin"/>
</dbReference>
<dbReference type="CDD" id="cd00161">
    <property type="entry name" value="beta-trefoil_Ricin-like"/>
    <property type="match status" value="2"/>
</dbReference>
<evidence type="ECO:0000313" key="3">
    <source>
        <dbReference type="EMBL" id="KJA16569.1"/>
    </source>
</evidence>
<feature type="signal peptide" evidence="1">
    <location>
        <begin position="1"/>
        <end position="23"/>
    </location>
</feature>
<dbReference type="SMART" id="SM00458">
    <property type="entry name" value="RICIN"/>
    <property type="match status" value="2"/>
</dbReference>
<dbReference type="OrthoDB" id="6770063at2759"/>
<organism evidence="3 4">
    <name type="scientific">Hypholoma sublateritium (strain FD-334 SS-4)</name>
    <dbReference type="NCBI Taxonomy" id="945553"/>
    <lineage>
        <taxon>Eukaryota</taxon>
        <taxon>Fungi</taxon>
        <taxon>Dikarya</taxon>
        <taxon>Basidiomycota</taxon>
        <taxon>Agaricomycotina</taxon>
        <taxon>Agaricomycetes</taxon>
        <taxon>Agaricomycetidae</taxon>
        <taxon>Agaricales</taxon>
        <taxon>Agaricineae</taxon>
        <taxon>Strophariaceae</taxon>
        <taxon>Hypholoma</taxon>
    </lineage>
</organism>
<dbReference type="Gene3D" id="2.80.10.50">
    <property type="match status" value="3"/>
</dbReference>
<sequence>MSLKFNITSAILLATISLNSVAGLGIPDNIDDFQIQPLVRGSFPRTPCLTVTSPVNGSALIIQDCTTLESQRGFRVVSGGSTTGAGLPGSILVFNNFCLEVAGGSTASGTKVEANSCDPSNNNQAWQWNSNGTINWAGTNKCLDLTNGNLTNGNQMQIWTCIEGNQNQIWSANGLANPLDEVSLNSNPNLCMAANSSANGSPVFITDCSDASSRKVWSVPQVGHGNSGSYQLSFGTDGAGPIKCLDVTDGQVVPGTKLQLWDCTTGNANQFFTPTTVIRWEITGLVGGLCVDLTDGIQTKGNQLQMWNCTTGDTNQIWNDVEPPQSAT</sequence>
<dbReference type="Proteomes" id="UP000054270">
    <property type="component" value="Unassembled WGS sequence"/>
</dbReference>
<gene>
    <name evidence="3" type="ORF">HYPSUDRAFT_219408</name>
</gene>
<dbReference type="SUPFAM" id="SSF50370">
    <property type="entry name" value="Ricin B-like lectins"/>
    <property type="match status" value="3"/>
</dbReference>
<reference evidence="4" key="1">
    <citation type="submission" date="2014-04" db="EMBL/GenBank/DDBJ databases">
        <title>Evolutionary Origins and Diversification of the Mycorrhizal Mutualists.</title>
        <authorList>
            <consortium name="DOE Joint Genome Institute"/>
            <consortium name="Mycorrhizal Genomics Consortium"/>
            <person name="Kohler A."/>
            <person name="Kuo A."/>
            <person name="Nagy L.G."/>
            <person name="Floudas D."/>
            <person name="Copeland A."/>
            <person name="Barry K.W."/>
            <person name="Cichocki N."/>
            <person name="Veneault-Fourrey C."/>
            <person name="LaButti K."/>
            <person name="Lindquist E.A."/>
            <person name="Lipzen A."/>
            <person name="Lundell T."/>
            <person name="Morin E."/>
            <person name="Murat C."/>
            <person name="Riley R."/>
            <person name="Ohm R."/>
            <person name="Sun H."/>
            <person name="Tunlid A."/>
            <person name="Henrissat B."/>
            <person name="Grigoriev I.V."/>
            <person name="Hibbett D.S."/>
            <person name="Martin F."/>
        </authorList>
    </citation>
    <scope>NUCLEOTIDE SEQUENCE [LARGE SCALE GENOMIC DNA]</scope>
    <source>
        <strain evidence="4">FD-334 SS-4</strain>
    </source>
</reference>
<dbReference type="EMBL" id="KN817619">
    <property type="protein sequence ID" value="KJA16569.1"/>
    <property type="molecule type" value="Genomic_DNA"/>
</dbReference>
<dbReference type="AlphaFoldDB" id="A0A0D2NBP1"/>
<dbReference type="OMA" id="VIRWEIT"/>
<feature type="domain" description="Ricin B lectin" evidence="2">
    <location>
        <begin position="180"/>
        <end position="321"/>
    </location>
</feature>
<evidence type="ECO:0000259" key="2">
    <source>
        <dbReference type="SMART" id="SM00458"/>
    </source>
</evidence>
<evidence type="ECO:0000313" key="4">
    <source>
        <dbReference type="Proteomes" id="UP000054270"/>
    </source>
</evidence>